<evidence type="ECO:0000313" key="3">
    <source>
        <dbReference type="Proteomes" id="UP001314205"/>
    </source>
</evidence>
<evidence type="ECO:0000259" key="1">
    <source>
        <dbReference type="Pfam" id="PF25298"/>
    </source>
</evidence>
<keyword evidence="3" id="KW-1185">Reference proteome</keyword>
<dbReference type="Proteomes" id="UP001314205">
    <property type="component" value="Unassembled WGS sequence"/>
</dbReference>
<dbReference type="AlphaFoldDB" id="A0AAV1L432"/>
<protein>
    <recommendedName>
        <fullName evidence="1">FP protein C-terminal domain-containing protein</fullName>
    </recommendedName>
</protein>
<gene>
    <name evidence="2" type="ORF">PARMNEM_LOCUS9389</name>
</gene>
<accession>A0AAV1L432</accession>
<name>A0AAV1L432_9NEOP</name>
<dbReference type="EMBL" id="CAVLGL010000082">
    <property type="protein sequence ID" value="CAK1588797.1"/>
    <property type="molecule type" value="Genomic_DNA"/>
</dbReference>
<organism evidence="2 3">
    <name type="scientific">Parnassius mnemosyne</name>
    <name type="common">clouded apollo</name>
    <dbReference type="NCBI Taxonomy" id="213953"/>
    <lineage>
        <taxon>Eukaryota</taxon>
        <taxon>Metazoa</taxon>
        <taxon>Ecdysozoa</taxon>
        <taxon>Arthropoda</taxon>
        <taxon>Hexapoda</taxon>
        <taxon>Insecta</taxon>
        <taxon>Pterygota</taxon>
        <taxon>Neoptera</taxon>
        <taxon>Endopterygota</taxon>
        <taxon>Lepidoptera</taxon>
        <taxon>Glossata</taxon>
        <taxon>Ditrysia</taxon>
        <taxon>Papilionoidea</taxon>
        <taxon>Papilionidae</taxon>
        <taxon>Parnassiinae</taxon>
        <taxon>Parnassini</taxon>
        <taxon>Parnassius</taxon>
        <taxon>Driopa</taxon>
    </lineage>
</organism>
<dbReference type="InterPro" id="IPR057251">
    <property type="entry name" value="FP_C"/>
</dbReference>
<dbReference type="Pfam" id="PF25298">
    <property type="entry name" value="Baculo_FP_2nd"/>
    <property type="match status" value="1"/>
</dbReference>
<evidence type="ECO:0000313" key="2">
    <source>
        <dbReference type="EMBL" id="CAK1588797.1"/>
    </source>
</evidence>
<sequence length="132" mass="15129">MFLQRTPPNVFSSDGDIPASVKKISGESFITTRKRKQMENDKIDTNMIKFEEKFDNQMLIWNKTLAIASQIALLTYLLTYLSSRTIPDGCREAAKKNEYKYVWVKHGTVLARNTDTSPAIVIRSLQDIARIK</sequence>
<feature type="domain" description="FP protein C-terminal" evidence="1">
    <location>
        <begin position="90"/>
        <end position="132"/>
    </location>
</feature>
<reference evidence="2 3" key="1">
    <citation type="submission" date="2023-11" db="EMBL/GenBank/DDBJ databases">
        <authorList>
            <person name="Hedman E."/>
            <person name="Englund M."/>
            <person name="Stromberg M."/>
            <person name="Nyberg Akerstrom W."/>
            <person name="Nylinder S."/>
            <person name="Jareborg N."/>
            <person name="Kallberg Y."/>
            <person name="Kronander E."/>
        </authorList>
    </citation>
    <scope>NUCLEOTIDE SEQUENCE [LARGE SCALE GENOMIC DNA]</scope>
</reference>
<comment type="caution">
    <text evidence="2">The sequence shown here is derived from an EMBL/GenBank/DDBJ whole genome shotgun (WGS) entry which is preliminary data.</text>
</comment>
<proteinExistence type="predicted"/>